<evidence type="ECO:0000313" key="3">
    <source>
        <dbReference type="RefSeq" id="XP_022083526.1"/>
    </source>
</evidence>
<reference evidence="3" key="1">
    <citation type="submission" date="2025-08" db="UniProtKB">
        <authorList>
            <consortium name="RefSeq"/>
        </authorList>
    </citation>
    <scope>IDENTIFICATION</scope>
</reference>
<feature type="region of interest" description="Disordered" evidence="1">
    <location>
        <begin position="165"/>
        <end position="356"/>
    </location>
</feature>
<dbReference type="OMA" id="IVNTFIC"/>
<dbReference type="RefSeq" id="XP_022083526.1">
    <property type="nucleotide sequence ID" value="XM_022227834.1"/>
</dbReference>
<feature type="region of interest" description="Disordered" evidence="1">
    <location>
        <begin position="59"/>
        <end position="88"/>
    </location>
</feature>
<dbReference type="GeneID" id="110975381"/>
<proteinExistence type="predicted"/>
<feature type="compositionally biased region" description="Polar residues" evidence="1">
    <location>
        <begin position="9"/>
        <end position="40"/>
    </location>
</feature>
<keyword evidence="2" id="KW-1185">Reference proteome</keyword>
<dbReference type="Proteomes" id="UP000694845">
    <property type="component" value="Unplaced"/>
</dbReference>
<protein>
    <submittedName>
        <fullName evidence="3">Uncharacterized protein LOC110975381</fullName>
    </submittedName>
</protein>
<accession>A0A8B7XUD3</accession>
<evidence type="ECO:0000256" key="1">
    <source>
        <dbReference type="SAM" id="MobiDB-lite"/>
    </source>
</evidence>
<gene>
    <name evidence="3" type="primary">LOC110975381</name>
</gene>
<feature type="compositionally biased region" description="Polar residues" evidence="1">
    <location>
        <begin position="273"/>
        <end position="300"/>
    </location>
</feature>
<organism evidence="2 3">
    <name type="scientific">Acanthaster planci</name>
    <name type="common">Crown-of-thorns starfish</name>
    <dbReference type="NCBI Taxonomy" id="133434"/>
    <lineage>
        <taxon>Eukaryota</taxon>
        <taxon>Metazoa</taxon>
        <taxon>Echinodermata</taxon>
        <taxon>Eleutherozoa</taxon>
        <taxon>Asterozoa</taxon>
        <taxon>Asteroidea</taxon>
        <taxon>Valvatacea</taxon>
        <taxon>Valvatida</taxon>
        <taxon>Acanthasteridae</taxon>
        <taxon>Acanthaster</taxon>
    </lineage>
</organism>
<dbReference type="KEGG" id="aplc:110975381"/>
<dbReference type="OrthoDB" id="10442734at2759"/>
<sequence>MHGGLMKVDTSTSDLDMAMTSETNSQSEGSEPTAINTMSQTGGGGAVEIELIVSIDSDCEGTNTPQVLTRGKHDEHSPNASPRQGSLPDMMRLLPPIRDHDSDSAVHQQGLTVGAGSLSLRSTRSNSPLLVLDRSGGPGLCFRASDSEKMLPVLLPADAGLHPRSHGLLGNGSQGGSLSALSRPLSPRHLSSSFPHHPLKDKPAGITHHLHRRLSEDKHRLPQTSEPLGRTVDMLNETTDAHPTMLRRRSCQSPNRITFKERRRASEGVLAVSPSQLGQYSQTKTPIELRSPQSKTSPSTRGHREIGELMSTVPGRKAKGQKTPRGPGLNRMSRLSSASLEAVNKRGDPDENDSEQQRILQWLEGVRRGSDGLTDNVDLGVGQFEPLSRSSTETAIRVIHKDRN</sequence>
<dbReference type="AlphaFoldDB" id="A0A8B7XUD3"/>
<feature type="region of interest" description="Disordered" evidence="1">
    <location>
        <begin position="1"/>
        <end position="42"/>
    </location>
</feature>
<feature type="compositionally biased region" description="Low complexity" evidence="1">
    <location>
        <begin position="176"/>
        <end position="196"/>
    </location>
</feature>
<evidence type="ECO:0000313" key="2">
    <source>
        <dbReference type="Proteomes" id="UP000694845"/>
    </source>
</evidence>
<name>A0A8B7XUD3_ACAPL</name>